<dbReference type="Gene3D" id="3.40.462.20">
    <property type="match status" value="1"/>
</dbReference>
<evidence type="ECO:0000313" key="8">
    <source>
        <dbReference type="Proteomes" id="UP000322159"/>
    </source>
</evidence>
<dbReference type="PROSITE" id="PS51387">
    <property type="entry name" value="FAD_PCMH"/>
    <property type="match status" value="1"/>
</dbReference>
<dbReference type="PROSITE" id="PS00862">
    <property type="entry name" value="OX2_COVAL_FAD"/>
    <property type="match status" value="1"/>
</dbReference>
<accession>A0A5C1Y6S6</accession>
<feature type="domain" description="FAD-binding PCMH-type" evidence="6">
    <location>
        <begin position="41"/>
        <end position="213"/>
    </location>
</feature>
<protein>
    <submittedName>
        <fullName evidence="7">FAD-binding oxidoreductase</fullName>
    </submittedName>
</protein>
<dbReference type="Pfam" id="PF01565">
    <property type="entry name" value="FAD_binding_4"/>
    <property type="match status" value="1"/>
</dbReference>
<dbReference type="InterPro" id="IPR036318">
    <property type="entry name" value="FAD-bd_PCMH-like_sf"/>
</dbReference>
<keyword evidence="3" id="KW-0285">Flavoprotein</keyword>
<dbReference type="InterPro" id="IPR016166">
    <property type="entry name" value="FAD-bd_PCMH"/>
</dbReference>
<dbReference type="Proteomes" id="UP000322159">
    <property type="component" value="Chromosome"/>
</dbReference>
<evidence type="ECO:0000256" key="2">
    <source>
        <dbReference type="ARBA" id="ARBA00005466"/>
    </source>
</evidence>
<dbReference type="RefSeq" id="WP_149324917.1">
    <property type="nucleotide sequence ID" value="NZ_CP043504.1"/>
</dbReference>
<dbReference type="Gene3D" id="3.30.43.10">
    <property type="entry name" value="Uridine Diphospho-n-acetylenolpyruvylglucosamine Reductase, domain 2"/>
    <property type="match status" value="1"/>
</dbReference>
<sequence length="459" mass="47748">MSTSLNALHAADALAERLGDLVQLPGDPAYDAGRAAWNSAIDQRPAAVARPSSAEEVARIVRVAAELGLRVAPQSTGHAAGELARHELSDTVLIRLDRLTGVTVDPDARTARVLGGTLWQDVIAQTAPHGLTAAHGSAGDVAVAGYALSGGMSFYGRRHGLAVNAIRSVQLVTASGEIVTASHDEHAALFWAVRGGSGAFGVVTAIELELLPYPDVFAGAMFWDLARAREVVTAWRDWALTAPESVTTTLRIMHLPPLPELPPFLSGRSIVVIDGAILDGDERAAAVLAPLRKLDPEVDSFARMPAEGLLKVHMDPDHPSPSASAHVVLGELSDHAIERFVSACEAKGLLMMGELRQLGGAFGVSPALPGAVSRLEGAFALYALGAVPAPELLVPATAAARGVVDAVAPWRTGSVALTMSDGNGDGREAKFGASAERLANEARRFDPAGVFVAAHAVRG</sequence>
<keyword evidence="4" id="KW-0274">FAD</keyword>
<dbReference type="InterPro" id="IPR006093">
    <property type="entry name" value="Oxy_OxRdtase_FAD_BS"/>
</dbReference>
<gene>
    <name evidence="7" type="ORF">FLP23_05415</name>
</gene>
<evidence type="ECO:0000256" key="3">
    <source>
        <dbReference type="ARBA" id="ARBA00022630"/>
    </source>
</evidence>
<evidence type="ECO:0000259" key="6">
    <source>
        <dbReference type="PROSITE" id="PS51387"/>
    </source>
</evidence>
<dbReference type="Gene3D" id="3.30.465.10">
    <property type="match status" value="1"/>
</dbReference>
<dbReference type="SUPFAM" id="SSF56176">
    <property type="entry name" value="FAD-binding/transporter-associated domain-like"/>
    <property type="match status" value="1"/>
</dbReference>
<dbReference type="GO" id="GO:0071949">
    <property type="term" value="F:FAD binding"/>
    <property type="evidence" value="ECO:0007669"/>
    <property type="project" value="InterPro"/>
</dbReference>
<dbReference type="InterPro" id="IPR006094">
    <property type="entry name" value="Oxid_FAD_bind_N"/>
</dbReference>
<proteinExistence type="inferred from homology"/>
<dbReference type="PANTHER" id="PTHR42973">
    <property type="entry name" value="BINDING OXIDOREDUCTASE, PUTATIVE (AFU_ORTHOLOGUE AFUA_1G17690)-RELATED"/>
    <property type="match status" value="1"/>
</dbReference>
<organism evidence="7 8">
    <name type="scientific">Protaetiibacter larvae</name>
    <dbReference type="NCBI Taxonomy" id="2592654"/>
    <lineage>
        <taxon>Bacteria</taxon>
        <taxon>Bacillati</taxon>
        <taxon>Actinomycetota</taxon>
        <taxon>Actinomycetes</taxon>
        <taxon>Micrococcales</taxon>
        <taxon>Microbacteriaceae</taxon>
        <taxon>Protaetiibacter</taxon>
    </lineage>
</organism>
<dbReference type="AlphaFoldDB" id="A0A5C1Y6S6"/>
<evidence type="ECO:0000256" key="5">
    <source>
        <dbReference type="ARBA" id="ARBA00023002"/>
    </source>
</evidence>
<comment type="cofactor">
    <cofactor evidence="1">
        <name>FAD</name>
        <dbReference type="ChEBI" id="CHEBI:57692"/>
    </cofactor>
</comment>
<dbReference type="InterPro" id="IPR016167">
    <property type="entry name" value="FAD-bd_PCMH_sub1"/>
</dbReference>
<reference evidence="7 8" key="1">
    <citation type="submission" date="2019-09" db="EMBL/GenBank/DDBJ databases">
        <title>Genome sequencing of strain KACC 19322.</title>
        <authorList>
            <person name="Heo J."/>
            <person name="Kim S.-J."/>
            <person name="Kim J.-S."/>
            <person name="Hong S.-B."/>
            <person name="Kwon S.-W."/>
        </authorList>
    </citation>
    <scope>NUCLEOTIDE SEQUENCE [LARGE SCALE GENOMIC DNA]</scope>
    <source>
        <strain evidence="7 8">KACC 19322</strain>
    </source>
</reference>
<comment type="similarity">
    <text evidence="2">Belongs to the oxygen-dependent FAD-linked oxidoreductase family.</text>
</comment>
<keyword evidence="5" id="KW-0560">Oxidoreductase</keyword>
<dbReference type="InterPro" id="IPR050416">
    <property type="entry name" value="FAD-linked_Oxidoreductase"/>
</dbReference>
<dbReference type="InterPro" id="IPR016169">
    <property type="entry name" value="FAD-bd_PCMH_sub2"/>
</dbReference>
<evidence type="ECO:0000313" key="7">
    <source>
        <dbReference type="EMBL" id="QEO09496.1"/>
    </source>
</evidence>
<dbReference type="KEGG" id="lyk:FLP23_05415"/>
<dbReference type="OrthoDB" id="9775082at2"/>
<evidence type="ECO:0000256" key="1">
    <source>
        <dbReference type="ARBA" id="ARBA00001974"/>
    </source>
</evidence>
<keyword evidence="8" id="KW-1185">Reference proteome</keyword>
<evidence type="ECO:0000256" key="4">
    <source>
        <dbReference type="ARBA" id="ARBA00022827"/>
    </source>
</evidence>
<dbReference type="GO" id="GO:0016491">
    <property type="term" value="F:oxidoreductase activity"/>
    <property type="evidence" value="ECO:0007669"/>
    <property type="project" value="UniProtKB-KW"/>
</dbReference>
<dbReference type="EMBL" id="CP043504">
    <property type="protein sequence ID" value="QEO09496.1"/>
    <property type="molecule type" value="Genomic_DNA"/>
</dbReference>
<dbReference type="PANTHER" id="PTHR42973:SF39">
    <property type="entry name" value="FAD-BINDING PCMH-TYPE DOMAIN-CONTAINING PROTEIN"/>
    <property type="match status" value="1"/>
</dbReference>
<name>A0A5C1Y6S6_9MICO</name>